<dbReference type="SUPFAM" id="SSF52096">
    <property type="entry name" value="ClpP/crotonase"/>
    <property type="match status" value="1"/>
</dbReference>
<keyword evidence="3" id="KW-0378">Hydrolase</keyword>
<dbReference type="PANTHER" id="PTHR33209:SF1">
    <property type="entry name" value="PEPTIDASE S49 DOMAIN-CONTAINING PROTEIN"/>
    <property type="match status" value="1"/>
</dbReference>
<gene>
    <name evidence="7" type="ORF">C9940_04885</name>
</gene>
<dbReference type="Gene3D" id="3.90.226.10">
    <property type="entry name" value="2-enoyl-CoA Hydratase, Chain A, domain 1"/>
    <property type="match status" value="1"/>
</dbReference>
<dbReference type="InterPro" id="IPR029045">
    <property type="entry name" value="ClpP/crotonase-like_dom_sf"/>
</dbReference>
<sequence>MRNVFGKLFGFINGIRKVIVNLVFFIVLFVFVGFLMSGEETIEVPTDGILVLNLNGYIVEEETYVDPVDEFFNQALGSGPSIPEVLLSDVIDSIEQAASDERISGIYLNLSSFMGAGMNKLELIGNALSEFRDSGKPIYTYGDYFSQPQYYLAAHADAIYLNPLGGMMFDGMGGNNLYYKDLLDKLKVSTHVFKVGDYKSAVEPYIRNDMSDEANKINRLMSLM</sequence>
<evidence type="ECO:0000256" key="2">
    <source>
        <dbReference type="ARBA" id="ARBA00022670"/>
    </source>
</evidence>
<dbReference type="PANTHER" id="PTHR33209">
    <property type="entry name" value="PROTEASE 4"/>
    <property type="match status" value="1"/>
</dbReference>
<name>A0A2T4CW61_9GAMM</name>
<evidence type="ECO:0000313" key="7">
    <source>
        <dbReference type="EMBL" id="PTB85797.1"/>
    </source>
</evidence>
<dbReference type="GO" id="GO:0006508">
    <property type="term" value="P:proteolysis"/>
    <property type="evidence" value="ECO:0007669"/>
    <property type="project" value="UniProtKB-KW"/>
</dbReference>
<evidence type="ECO:0000256" key="4">
    <source>
        <dbReference type="ARBA" id="ARBA00022825"/>
    </source>
</evidence>
<evidence type="ECO:0000256" key="5">
    <source>
        <dbReference type="SAM" id="Phobius"/>
    </source>
</evidence>
<dbReference type="AlphaFoldDB" id="A0A2T4CW61"/>
<comment type="similarity">
    <text evidence="1">Belongs to the peptidase S49 family.</text>
</comment>
<organism evidence="7">
    <name type="scientific">Pseudidiomarina aestuarii</name>
    <dbReference type="NCBI Taxonomy" id="624146"/>
    <lineage>
        <taxon>Bacteria</taxon>
        <taxon>Pseudomonadati</taxon>
        <taxon>Pseudomonadota</taxon>
        <taxon>Gammaproteobacteria</taxon>
        <taxon>Alteromonadales</taxon>
        <taxon>Idiomarinaceae</taxon>
        <taxon>Pseudidiomarina</taxon>
    </lineage>
</organism>
<evidence type="ECO:0000256" key="3">
    <source>
        <dbReference type="ARBA" id="ARBA00022801"/>
    </source>
</evidence>
<dbReference type="Pfam" id="PF01343">
    <property type="entry name" value="Peptidase_S49"/>
    <property type="match status" value="1"/>
</dbReference>
<keyword evidence="4" id="KW-0720">Serine protease</keyword>
<evidence type="ECO:0000256" key="1">
    <source>
        <dbReference type="ARBA" id="ARBA00008683"/>
    </source>
</evidence>
<dbReference type="CDD" id="cd07018">
    <property type="entry name" value="S49_SppA_67K_type"/>
    <property type="match status" value="1"/>
</dbReference>
<reference evidence="7" key="1">
    <citation type="submission" date="2018-03" db="EMBL/GenBank/DDBJ databases">
        <title>Cross-interface Injection: A General Nanoliter Liquid Handling Method Applied to Single Cells Genome Amplification Automated Nanoliter Liquid Handling Applied to Single Cell Multiple Displacement Amplification.</title>
        <authorList>
            <person name="Yun J."/>
            <person name="Xu P."/>
            <person name="Xu J."/>
            <person name="Dai X."/>
            <person name="Wang Y."/>
            <person name="Zheng X."/>
            <person name="Cao C."/>
            <person name="Yi Q."/>
            <person name="Zhu Y."/>
            <person name="Wang L."/>
            <person name="Dong Z."/>
            <person name="Huang Y."/>
            <person name="Huang L."/>
            <person name="Du W."/>
        </authorList>
    </citation>
    <scope>NUCLEOTIDE SEQUENCE [LARGE SCALE GENOMIC DNA]</scope>
    <source>
        <strain evidence="7">Z-D3-2</strain>
    </source>
</reference>
<dbReference type="GO" id="GO:0008236">
    <property type="term" value="F:serine-type peptidase activity"/>
    <property type="evidence" value="ECO:0007669"/>
    <property type="project" value="UniProtKB-KW"/>
</dbReference>
<keyword evidence="5" id="KW-0812">Transmembrane</keyword>
<dbReference type="InterPro" id="IPR047217">
    <property type="entry name" value="S49_SppA_67K_type_N"/>
</dbReference>
<accession>A0A2T4CW61</accession>
<feature type="transmembrane region" description="Helical" evidence="5">
    <location>
        <begin position="18"/>
        <end position="36"/>
    </location>
</feature>
<keyword evidence="5" id="KW-1133">Transmembrane helix</keyword>
<evidence type="ECO:0000259" key="6">
    <source>
        <dbReference type="Pfam" id="PF01343"/>
    </source>
</evidence>
<feature type="domain" description="Peptidase S49" evidence="6">
    <location>
        <begin position="131"/>
        <end position="218"/>
    </location>
</feature>
<keyword evidence="2" id="KW-0645">Protease</keyword>
<proteinExistence type="inferred from homology"/>
<dbReference type="EMBL" id="PYVN01000079">
    <property type="protein sequence ID" value="PTB85797.1"/>
    <property type="molecule type" value="Genomic_DNA"/>
</dbReference>
<comment type="caution">
    <text evidence="7">The sequence shown here is derived from an EMBL/GenBank/DDBJ whole genome shotgun (WGS) entry which is preliminary data.</text>
</comment>
<dbReference type="InterPro" id="IPR002142">
    <property type="entry name" value="Peptidase_S49"/>
</dbReference>
<keyword evidence="5" id="KW-0472">Membrane</keyword>
<protein>
    <recommendedName>
        <fullName evidence="6">Peptidase S49 domain-containing protein</fullName>
    </recommendedName>
</protein>